<feature type="repeat" description="WD" evidence="3">
    <location>
        <begin position="445"/>
        <end position="486"/>
    </location>
</feature>
<evidence type="ECO:0000256" key="2">
    <source>
        <dbReference type="ARBA" id="ARBA00022737"/>
    </source>
</evidence>
<keyword evidence="5" id="KW-0723">Serine/threonine-protein kinase</keyword>
<keyword evidence="2" id="KW-0677">Repeat</keyword>
<comment type="caution">
    <text evidence="5">The sequence shown here is derived from an EMBL/GenBank/DDBJ whole genome shotgun (WGS) entry which is preliminary data.</text>
</comment>
<dbReference type="SMART" id="SM00220">
    <property type="entry name" value="S_TKc"/>
    <property type="match status" value="1"/>
</dbReference>
<feature type="repeat" description="WD" evidence="3">
    <location>
        <begin position="529"/>
        <end position="560"/>
    </location>
</feature>
<evidence type="ECO:0000256" key="1">
    <source>
        <dbReference type="ARBA" id="ARBA00022574"/>
    </source>
</evidence>
<dbReference type="Gene3D" id="2.130.10.10">
    <property type="entry name" value="YVTN repeat-like/Quinoprotein amine dehydrogenase"/>
    <property type="match status" value="2"/>
</dbReference>
<name>A0ABT3L2E2_9CYAN</name>
<dbReference type="PRINTS" id="PR00320">
    <property type="entry name" value="GPROTEINBRPT"/>
</dbReference>
<dbReference type="Gene3D" id="1.10.510.10">
    <property type="entry name" value="Transferase(Phosphotransferase) domain 1"/>
    <property type="match status" value="1"/>
</dbReference>
<dbReference type="SUPFAM" id="SSF50978">
    <property type="entry name" value="WD40 repeat-like"/>
    <property type="match status" value="1"/>
</dbReference>
<feature type="repeat" description="WD" evidence="3">
    <location>
        <begin position="363"/>
        <end position="395"/>
    </location>
</feature>
<dbReference type="PROSITE" id="PS50011">
    <property type="entry name" value="PROTEIN_KINASE_DOM"/>
    <property type="match status" value="1"/>
</dbReference>
<dbReference type="EMBL" id="JAIHOM010000017">
    <property type="protein sequence ID" value="MCW6035648.1"/>
    <property type="molecule type" value="Genomic_DNA"/>
</dbReference>
<feature type="domain" description="Protein kinase" evidence="4">
    <location>
        <begin position="34"/>
        <end position="287"/>
    </location>
</feature>
<dbReference type="RefSeq" id="WP_265263357.1">
    <property type="nucleotide sequence ID" value="NZ_JAIHOM010000017.1"/>
</dbReference>
<dbReference type="GO" id="GO:0004674">
    <property type="term" value="F:protein serine/threonine kinase activity"/>
    <property type="evidence" value="ECO:0007669"/>
    <property type="project" value="UniProtKB-KW"/>
</dbReference>
<feature type="repeat" description="WD" evidence="3">
    <location>
        <begin position="571"/>
        <end position="605"/>
    </location>
</feature>
<sequence>MIHCLNRKCTQPQNPPGYLFCSHCGSKLRLCDRYSALEPLLEGSRTFYGVDEGVSPSRPCVIKQIAHQNLGFQTPEAALDYFRQEAAKLQVLGQHPQIPQLFAYIEQEPTIQNFSPSLVQEYIAGQSIEQEVFTEGEIRQLLNEVLPLLQFIHDHQIIHRDLNPQNLIRQANGHLVLVDFSAAKITRKTALAQTGTLIGSAAYSAPEQLRGKATYASDLYSLGVLCIHLLTGFHPFDLFSTMEGIWVWESYLADPVSDDLRAVLNKLLAESLNLRYACAQAVYQDLNPGKTLVSRGQTLPISVPEVLNRVTPRWQCVQTLEGHHSSVHSLAFFPGGQELASAGADREILRWNLQQEHPQPRRCSGHRSIIDALVIQPETGELISGSWDYTIRFWQEQQEVKRLEAHAGWIHALALSPDGGLLVSGSSDRTLKLWHLPTGELRHTLKDHDSAIYALAVSPDGQKLASGSGDRNIRLWNLQTGELLHRFTGHTDKVTALAFSPSSQLLYSGSADQCLKTWHCTTGKLIHSVNESGSAITCLALNRAGNLLVTASEQGTLTLWHPGKTIPLITLSGHEGAIRDVAFSPTGLLIATASQDQTVKLWQVV</sequence>
<evidence type="ECO:0000313" key="6">
    <source>
        <dbReference type="Proteomes" id="UP001526426"/>
    </source>
</evidence>
<dbReference type="InterPro" id="IPR036322">
    <property type="entry name" value="WD40_repeat_dom_sf"/>
</dbReference>
<organism evidence="5 6">
    <name type="scientific">Spirulina subsalsa FACHB-351</name>
    <dbReference type="NCBI Taxonomy" id="234711"/>
    <lineage>
        <taxon>Bacteria</taxon>
        <taxon>Bacillati</taxon>
        <taxon>Cyanobacteriota</taxon>
        <taxon>Cyanophyceae</taxon>
        <taxon>Spirulinales</taxon>
        <taxon>Spirulinaceae</taxon>
        <taxon>Spirulina</taxon>
    </lineage>
</organism>
<keyword evidence="5" id="KW-0808">Transferase</keyword>
<dbReference type="InterPro" id="IPR020472">
    <property type="entry name" value="WD40_PAC1"/>
</dbReference>
<dbReference type="PANTHER" id="PTHR19848:SF8">
    <property type="entry name" value="F-BOX AND WD REPEAT DOMAIN CONTAINING 7"/>
    <property type="match status" value="1"/>
</dbReference>
<feature type="repeat" description="WD" evidence="3">
    <location>
        <begin position="403"/>
        <end position="444"/>
    </location>
</feature>
<keyword evidence="6" id="KW-1185">Reference proteome</keyword>
<dbReference type="NCBIfam" id="NF045510">
    <property type="entry name" value="4Cys_prefix_kin"/>
    <property type="match status" value="1"/>
</dbReference>
<dbReference type="SUPFAM" id="SSF56112">
    <property type="entry name" value="Protein kinase-like (PK-like)"/>
    <property type="match status" value="1"/>
</dbReference>
<dbReference type="CDD" id="cd14014">
    <property type="entry name" value="STKc_PknB_like"/>
    <property type="match status" value="1"/>
</dbReference>
<dbReference type="InterPro" id="IPR000719">
    <property type="entry name" value="Prot_kinase_dom"/>
</dbReference>
<evidence type="ECO:0000259" key="4">
    <source>
        <dbReference type="PROSITE" id="PS50011"/>
    </source>
</evidence>
<dbReference type="PROSITE" id="PS50082">
    <property type="entry name" value="WD_REPEATS_2"/>
    <property type="match status" value="7"/>
</dbReference>
<keyword evidence="5" id="KW-0418">Kinase</keyword>
<proteinExistence type="predicted"/>
<dbReference type="Pfam" id="PF00069">
    <property type="entry name" value="Pkinase"/>
    <property type="match status" value="1"/>
</dbReference>
<dbReference type="InterPro" id="IPR011009">
    <property type="entry name" value="Kinase-like_dom_sf"/>
</dbReference>
<dbReference type="PROSITE" id="PS00678">
    <property type="entry name" value="WD_REPEATS_1"/>
    <property type="match status" value="1"/>
</dbReference>
<dbReference type="Pfam" id="PF00400">
    <property type="entry name" value="WD40"/>
    <property type="match status" value="7"/>
</dbReference>
<reference evidence="5 6" key="1">
    <citation type="submission" date="2021-08" db="EMBL/GenBank/DDBJ databases">
        <title>Draft genome sequence of Spirulina subsalsa with high tolerance to salinity and hype-accumulation of phycocyanin.</title>
        <authorList>
            <person name="Pei H."/>
            <person name="Jiang L."/>
        </authorList>
    </citation>
    <scope>NUCLEOTIDE SEQUENCE [LARGE SCALE GENOMIC DNA]</scope>
    <source>
        <strain evidence="5 6">FACHB-351</strain>
    </source>
</reference>
<dbReference type="PROSITE" id="PS50294">
    <property type="entry name" value="WD_REPEATS_REGION"/>
    <property type="match status" value="6"/>
</dbReference>
<dbReference type="InterPro" id="IPR015943">
    <property type="entry name" value="WD40/YVTN_repeat-like_dom_sf"/>
</dbReference>
<evidence type="ECO:0000313" key="5">
    <source>
        <dbReference type="EMBL" id="MCW6035648.1"/>
    </source>
</evidence>
<dbReference type="CDD" id="cd00200">
    <property type="entry name" value="WD40"/>
    <property type="match status" value="1"/>
</dbReference>
<dbReference type="InterPro" id="IPR019775">
    <property type="entry name" value="WD40_repeat_CS"/>
</dbReference>
<accession>A0ABT3L2E2</accession>
<keyword evidence="1 3" id="KW-0853">WD repeat</keyword>
<dbReference type="InterPro" id="IPR001680">
    <property type="entry name" value="WD40_rpt"/>
</dbReference>
<dbReference type="SMART" id="SM00320">
    <property type="entry name" value="WD40"/>
    <property type="match status" value="7"/>
</dbReference>
<gene>
    <name evidence="5" type="ORF">K4A83_05090</name>
</gene>
<evidence type="ECO:0000256" key="3">
    <source>
        <dbReference type="PROSITE-ProRule" id="PRU00221"/>
    </source>
</evidence>
<dbReference type="PANTHER" id="PTHR19848">
    <property type="entry name" value="WD40 REPEAT PROTEIN"/>
    <property type="match status" value="1"/>
</dbReference>
<feature type="repeat" description="WD" evidence="3">
    <location>
        <begin position="320"/>
        <end position="354"/>
    </location>
</feature>
<dbReference type="Proteomes" id="UP001526426">
    <property type="component" value="Unassembled WGS sequence"/>
</dbReference>
<feature type="repeat" description="WD" evidence="3">
    <location>
        <begin position="487"/>
        <end position="528"/>
    </location>
</feature>
<protein>
    <submittedName>
        <fullName evidence="5">Serine/threonine protein kinase</fullName>
    </submittedName>
</protein>